<feature type="domain" description="Pseudouridine synthase II N-terminal" evidence="6">
    <location>
        <begin position="32"/>
        <end position="180"/>
    </location>
</feature>
<keyword evidence="3 5" id="KW-0819">tRNA processing</keyword>
<evidence type="ECO:0000256" key="2">
    <source>
        <dbReference type="ARBA" id="ARBA00005642"/>
    </source>
</evidence>
<evidence type="ECO:0000256" key="4">
    <source>
        <dbReference type="ARBA" id="ARBA00023235"/>
    </source>
</evidence>
<evidence type="ECO:0000259" key="8">
    <source>
        <dbReference type="Pfam" id="PF16198"/>
    </source>
</evidence>
<dbReference type="SUPFAM" id="SSF88697">
    <property type="entry name" value="PUA domain-like"/>
    <property type="match status" value="1"/>
</dbReference>
<evidence type="ECO:0000259" key="7">
    <source>
        <dbReference type="Pfam" id="PF09157"/>
    </source>
</evidence>
<dbReference type="PANTHER" id="PTHR13767:SF2">
    <property type="entry name" value="PSEUDOURIDYLATE SYNTHASE TRUB1"/>
    <property type="match status" value="1"/>
</dbReference>
<name>A0A0W0Z6I3_LEGSP</name>
<dbReference type="OrthoDB" id="9802309at2"/>
<dbReference type="CDD" id="cd02573">
    <property type="entry name" value="PseudoU_synth_EcTruB"/>
    <property type="match status" value="1"/>
</dbReference>
<dbReference type="SUPFAM" id="SSF55120">
    <property type="entry name" value="Pseudouridine synthase"/>
    <property type="match status" value="1"/>
</dbReference>
<feature type="domain" description="tRNA pseudouridine synthase II TruB subfamily 1 C-terminal" evidence="7">
    <location>
        <begin position="242"/>
        <end position="301"/>
    </location>
</feature>
<comment type="similarity">
    <text evidence="2 5">Belongs to the pseudouridine synthase TruB family. Type 1 subfamily.</text>
</comment>
<evidence type="ECO:0000313" key="9">
    <source>
        <dbReference type="EMBL" id="KTD64713.1"/>
    </source>
</evidence>
<evidence type="ECO:0000256" key="1">
    <source>
        <dbReference type="ARBA" id="ARBA00000385"/>
    </source>
</evidence>
<evidence type="ECO:0000313" key="10">
    <source>
        <dbReference type="Proteomes" id="UP000054877"/>
    </source>
</evidence>
<dbReference type="HAMAP" id="MF_01080">
    <property type="entry name" value="TruB_bact"/>
    <property type="match status" value="1"/>
</dbReference>
<organism evidence="9 10">
    <name type="scientific">Legionella spiritensis</name>
    <dbReference type="NCBI Taxonomy" id="452"/>
    <lineage>
        <taxon>Bacteria</taxon>
        <taxon>Pseudomonadati</taxon>
        <taxon>Pseudomonadota</taxon>
        <taxon>Gammaproteobacteria</taxon>
        <taxon>Legionellales</taxon>
        <taxon>Legionellaceae</taxon>
        <taxon>Legionella</taxon>
    </lineage>
</organism>
<comment type="caution">
    <text evidence="9">The sequence shown here is derived from an EMBL/GenBank/DDBJ whole genome shotgun (WGS) entry which is preliminary data.</text>
</comment>
<accession>A0A0W0Z6I3</accession>
<evidence type="ECO:0000259" key="6">
    <source>
        <dbReference type="Pfam" id="PF01509"/>
    </source>
</evidence>
<proteinExistence type="inferred from homology"/>
<dbReference type="Proteomes" id="UP000054877">
    <property type="component" value="Unassembled WGS sequence"/>
</dbReference>
<keyword evidence="10" id="KW-1185">Reference proteome</keyword>
<dbReference type="PATRIC" id="fig|452.5.peg.962"/>
<protein>
    <recommendedName>
        <fullName evidence="5">tRNA pseudouridine synthase B</fullName>
        <ecNumber evidence="5">5.4.99.25</ecNumber>
    </recommendedName>
    <alternativeName>
        <fullName evidence="5">tRNA pseudouridine(55) synthase</fullName>
        <shortName evidence="5">Psi55 synthase</shortName>
    </alternativeName>
    <alternativeName>
        <fullName evidence="5">tRNA pseudouridylate synthase</fullName>
    </alternativeName>
    <alternativeName>
        <fullName evidence="5">tRNA-uridine isomerase</fullName>
    </alternativeName>
</protein>
<evidence type="ECO:0000256" key="5">
    <source>
        <dbReference type="HAMAP-Rule" id="MF_01080"/>
    </source>
</evidence>
<gene>
    <name evidence="5 9" type="primary">truB</name>
    <name evidence="9" type="ORF">Lspi_0880</name>
</gene>
<dbReference type="Pfam" id="PF16198">
    <property type="entry name" value="TruB_C_2"/>
    <property type="match status" value="1"/>
</dbReference>
<feature type="active site" description="Nucleophile" evidence="5">
    <location>
        <position position="47"/>
    </location>
</feature>
<sequence length="311" mass="34711">MSKTNHQEAVNGILLVNKPQGRSSNAVLQQVKRIYSARKAGHTGSLDPLATGMLPVCFGEATKFCQYVLDSEKTYEATGLLGVKTTTSDSMGDVVSRVEHVRIDELELLAAMRQFLGSHRQIPSMYSALKHQGTPLYKYARAGIDIEREPRTIFIKELQLLSFDGLRFKIRVTCSKGTYIRNLVEDIGELLGVGAHVIQLHRLHTSDYARHEMYSPEELQGKTPEELHRYLLPMDTAVASLPHVSLEDPELVRLRQGKSVDFSNVGTDDNSSCLRLYDRAGRFVGLGWLEQSGELRVKRLLSEQALSVGSV</sequence>
<keyword evidence="4 5" id="KW-0413">Isomerase</keyword>
<reference evidence="9 10" key="1">
    <citation type="submission" date="2015-11" db="EMBL/GenBank/DDBJ databases">
        <title>Genomic analysis of 38 Legionella species identifies large and diverse effector repertoires.</title>
        <authorList>
            <person name="Burstein D."/>
            <person name="Amaro F."/>
            <person name="Zusman T."/>
            <person name="Lifshitz Z."/>
            <person name="Cohen O."/>
            <person name="Gilbert J.A."/>
            <person name="Pupko T."/>
            <person name="Shuman H.A."/>
            <person name="Segal G."/>
        </authorList>
    </citation>
    <scope>NUCLEOTIDE SEQUENCE [LARGE SCALE GENOMIC DNA]</scope>
    <source>
        <strain evidence="9 10">Mt.St.Helens-9</strain>
    </source>
</reference>
<dbReference type="EMBL" id="LNYX01000012">
    <property type="protein sequence ID" value="KTD64713.1"/>
    <property type="molecule type" value="Genomic_DNA"/>
</dbReference>
<dbReference type="InterPro" id="IPR015240">
    <property type="entry name" value="tRNA_sdUridine_synth_fam1_C"/>
</dbReference>
<dbReference type="NCBIfam" id="TIGR00431">
    <property type="entry name" value="TruB"/>
    <property type="match status" value="1"/>
</dbReference>
<feature type="domain" description="tRNA pseudouridylate synthase B C-terminal" evidence="8">
    <location>
        <begin position="181"/>
        <end position="238"/>
    </location>
</feature>
<dbReference type="CDD" id="cd21152">
    <property type="entry name" value="PUA_TruB_bacterial"/>
    <property type="match status" value="1"/>
</dbReference>
<comment type="catalytic activity">
    <reaction evidence="1 5">
        <text>uridine(55) in tRNA = pseudouridine(55) in tRNA</text>
        <dbReference type="Rhea" id="RHEA:42532"/>
        <dbReference type="Rhea" id="RHEA-COMP:10101"/>
        <dbReference type="Rhea" id="RHEA-COMP:10102"/>
        <dbReference type="ChEBI" id="CHEBI:65314"/>
        <dbReference type="ChEBI" id="CHEBI:65315"/>
        <dbReference type="EC" id="5.4.99.25"/>
    </reaction>
</comment>
<dbReference type="Gene3D" id="3.30.2350.10">
    <property type="entry name" value="Pseudouridine synthase"/>
    <property type="match status" value="1"/>
</dbReference>
<dbReference type="PANTHER" id="PTHR13767">
    <property type="entry name" value="TRNA-PSEUDOURIDINE SYNTHASE"/>
    <property type="match status" value="1"/>
</dbReference>
<evidence type="ECO:0000256" key="3">
    <source>
        <dbReference type="ARBA" id="ARBA00022694"/>
    </source>
</evidence>
<dbReference type="Pfam" id="PF09157">
    <property type="entry name" value="TruB-C_2"/>
    <property type="match status" value="1"/>
</dbReference>
<dbReference type="Gene3D" id="2.30.130.10">
    <property type="entry name" value="PUA domain"/>
    <property type="match status" value="1"/>
</dbReference>
<dbReference type="InterPro" id="IPR020103">
    <property type="entry name" value="PsdUridine_synth_cat_dom_sf"/>
</dbReference>
<dbReference type="InterPro" id="IPR015947">
    <property type="entry name" value="PUA-like_sf"/>
</dbReference>
<dbReference type="InterPro" id="IPR032819">
    <property type="entry name" value="TruB_C"/>
</dbReference>
<dbReference type="InterPro" id="IPR014780">
    <property type="entry name" value="tRNA_psdUridine_synth_TruB"/>
</dbReference>
<dbReference type="GO" id="GO:0003723">
    <property type="term" value="F:RNA binding"/>
    <property type="evidence" value="ECO:0007669"/>
    <property type="project" value="InterPro"/>
</dbReference>
<dbReference type="InterPro" id="IPR002501">
    <property type="entry name" value="PsdUridine_synth_N"/>
</dbReference>
<dbReference type="GO" id="GO:0160148">
    <property type="term" value="F:tRNA pseudouridine(55) synthase activity"/>
    <property type="evidence" value="ECO:0007669"/>
    <property type="project" value="UniProtKB-EC"/>
</dbReference>
<dbReference type="STRING" id="452.Lspi_0880"/>
<dbReference type="EC" id="5.4.99.25" evidence="5"/>
<dbReference type="RefSeq" id="WP_058482822.1">
    <property type="nucleotide sequence ID" value="NZ_CAAAII010000002.1"/>
</dbReference>
<dbReference type="Pfam" id="PF01509">
    <property type="entry name" value="TruB_N"/>
    <property type="match status" value="1"/>
</dbReference>
<dbReference type="GO" id="GO:1990481">
    <property type="term" value="P:mRNA pseudouridine synthesis"/>
    <property type="evidence" value="ECO:0007669"/>
    <property type="project" value="TreeGrafter"/>
</dbReference>
<comment type="function">
    <text evidence="5">Responsible for synthesis of pseudouridine from uracil-55 in the psi GC loop of transfer RNAs.</text>
</comment>
<dbReference type="InterPro" id="IPR036974">
    <property type="entry name" value="PUA_sf"/>
</dbReference>
<dbReference type="GO" id="GO:0031119">
    <property type="term" value="P:tRNA pseudouridine synthesis"/>
    <property type="evidence" value="ECO:0007669"/>
    <property type="project" value="UniProtKB-UniRule"/>
</dbReference>
<dbReference type="AlphaFoldDB" id="A0A0W0Z6I3"/>